<evidence type="ECO:0000256" key="1">
    <source>
        <dbReference type="SAM" id="MobiDB-lite"/>
    </source>
</evidence>
<feature type="region of interest" description="Disordered" evidence="1">
    <location>
        <begin position="124"/>
        <end position="147"/>
    </location>
</feature>
<dbReference type="EMBL" id="CAOQHR010000001">
    <property type="protein sequence ID" value="CAI6232096.1"/>
    <property type="molecule type" value="Genomic_DNA"/>
</dbReference>
<reference evidence="2" key="1">
    <citation type="submission" date="2023-01" db="EMBL/GenBank/DDBJ databases">
        <authorList>
            <person name="Van Ghelder C."/>
            <person name="Rancurel C."/>
        </authorList>
    </citation>
    <scope>NUCLEOTIDE SEQUENCE</scope>
    <source>
        <strain evidence="2">CNCM I-4278</strain>
    </source>
</reference>
<proteinExistence type="predicted"/>
<evidence type="ECO:0000313" key="2">
    <source>
        <dbReference type="EMBL" id="CAI6232096.1"/>
    </source>
</evidence>
<accession>A0A9W4U1H4</accession>
<protein>
    <submittedName>
        <fullName evidence="2">Uncharacterized protein</fullName>
    </submittedName>
</protein>
<evidence type="ECO:0000313" key="3">
    <source>
        <dbReference type="Proteomes" id="UP001152607"/>
    </source>
</evidence>
<comment type="caution">
    <text evidence="2">The sequence shown here is derived from an EMBL/GenBank/DDBJ whole genome shotgun (WGS) entry which is preliminary data.</text>
</comment>
<dbReference type="Proteomes" id="UP001152607">
    <property type="component" value="Unassembled WGS sequence"/>
</dbReference>
<gene>
    <name evidence="2" type="ORF">PDIGIT_LOCUS256</name>
</gene>
<keyword evidence="3" id="KW-1185">Reference proteome</keyword>
<feature type="compositionally biased region" description="Pro residues" evidence="1">
    <location>
        <begin position="126"/>
        <end position="138"/>
    </location>
</feature>
<organism evidence="2 3">
    <name type="scientific">Periconia digitata</name>
    <dbReference type="NCBI Taxonomy" id="1303443"/>
    <lineage>
        <taxon>Eukaryota</taxon>
        <taxon>Fungi</taxon>
        <taxon>Dikarya</taxon>
        <taxon>Ascomycota</taxon>
        <taxon>Pezizomycotina</taxon>
        <taxon>Dothideomycetes</taxon>
        <taxon>Pleosporomycetidae</taxon>
        <taxon>Pleosporales</taxon>
        <taxon>Massarineae</taxon>
        <taxon>Periconiaceae</taxon>
        <taxon>Periconia</taxon>
    </lineage>
</organism>
<name>A0A9W4U1H4_9PLEO</name>
<sequence length="213" mass="23272">MERISPFSLYYSIAHMHRRPHPGRTGGGRLDRRSEITTTKSQANHLPVREGQQRACPVYAVPVYISGPRQRTHCITNQLAKACGREQKQQPPCASLNSMAPTLALPRWMDAINTNVADLCLCSTGAPPPPPPQPPQPFSLPSSRGHAALVGSRGRNMAPPAPTGDPLLCFTCCTLAPGRPQSTRDSPYPHQQTIAILKQQANKEQKTHPNLPK</sequence>
<dbReference type="AlphaFoldDB" id="A0A9W4U1H4"/>